<dbReference type="InterPro" id="IPR006311">
    <property type="entry name" value="TAT_signal"/>
</dbReference>
<gene>
    <name evidence="4" type="ORF">GCM10023224_11000</name>
</gene>
<protein>
    <recommendedName>
        <fullName evidence="3">Transglutaminase-like domain-containing protein</fullName>
    </recommendedName>
</protein>
<feature type="compositionally biased region" description="Low complexity" evidence="1">
    <location>
        <begin position="598"/>
        <end position="612"/>
    </location>
</feature>
<dbReference type="InterPro" id="IPR038765">
    <property type="entry name" value="Papain-like_cys_pep_sf"/>
</dbReference>
<comment type="caution">
    <text evidence="4">The sequence shown here is derived from an EMBL/GenBank/DDBJ whole genome shotgun (WGS) entry which is preliminary data.</text>
</comment>
<feature type="compositionally biased region" description="Pro residues" evidence="1">
    <location>
        <begin position="16"/>
        <end position="26"/>
    </location>
</feature>
<dbReference type="Proteomes" id="UP001499993">
    <property type="component" value="Unassembled WGS sequence"/>
</dbReference>
<evidence type="ECO:0000313" key="5">
    <source>
        <dbReference type="Proteomes" id="UP001499993"/>
    </source>
</evidence>
<dbReference type="InterPro" id="IPR002931">
    <property type="entry name" value="Transglutaminase-like"/>
</dbReference>
<feature type="transmembrane region" description="Helical" evidence="2">
    <location>
        <begin position="57"/>
        <end position="77"/>
    </location>
</feature>
<dbReference type="InterPro" id="IPR021878">
    <property type="entry name" value="TgpA_N"/>
</dbReference>
<dbReference type="PANTHER" id="PTHR42736">
    <property type="entry name" value="PROTEIN-GLUTAMINE GAMMA-GLUTAMYLTRANSFERASE"/>
    <property type="match status" value="1"/>
</dbReference>
<organism evidence="4 5">
    <name type="scientific">Streptomonospora halophila</name>
    <dbReference type="NCBI Taxonomy" id="427369"/>
    <lineage>
        <taxon>Bacteria</taxon>
        <taxon>Bacillati</taxon>
        <taxon>Actinomycetota</taxon>
        <taxon>Actinomycetes</taxon>
        <taxon>Streptosporangiales</taxon>
        <taxon>Nocardiopsidaceae</taxon>
        <taxon>Streptomonospora</taxon>
    </lineage>
</organism>
<dbReference type="Pfam" id="PF01841">
    <property type="entry name" value="Transglut_core"/>
    <property type="match status" value="1"/>
</dbReference>
<evidence type="ECO:0000256" key="1">
    <source>
        <dbReference type="SAM" id="MobiDB-lite"/>
    </source>
</evidence>
<accession>A0ABP9G937</accession>
<evidence type="ECO:0000256" key="2">
    <source>
        <dbReference type="SAM" id="Phobius"/>
    </source>
</evidence>
<feature type="transmembrane region" description="Helical" evidence="2">
    <location>
        <begin position="84"/>
        <end position="105"/>
    </location>
</feature>
<proteinExistence type="predicted"/>
<feature type="domain" description="Transglutaminase-like" evidence="3">
    <location>
        <begin position="499"/>
        <end position="569"/>
    </location>
</feature>
<feature type="transmembrane region" description="Helical" evidence="2">
    <location>
        <begin position="165"/>
        <end position="183"/>
    </location>
</feature>
<reference evidence="5" key="1">
    <citation type="journal article" date="2019" name="Int. J. Syst. Evol. Microbiol.">
        <title>The Global Catalogue of Microorganisms (GCM) 10K type strain sequencing project: providing services to taxonomists for standard genome sequencing and annotation.</title>
        <authorList>
            <consortium name="The Broad Institute Genomics Platform"/>
            <consortium name="The Broad Institute Genome Sequencing Center for Infectious Disease"/>
            <person name="Wu L."/>
            <person name="Ma J."/>
        </authorList>
    </citation>
    <scope>NUCLEOTIDE SEQUENCE [LARGE SCALE GENOMIC DNA]</scope>
    <source>
        <strain evidence="5">JCM 18123</strain>
    </source>
</reference>
<dbReference type="Gene3D" id="3.10.620.30">
    <property type="match status" value="1"/>
</dbReference>
<keyword evidence="2" id="KW-0812">Transmembrane</keyword>
<keyword evidence="5" id="KW-1185">Reference proteome</keyword>
<dbReference type="Pfam" id="PF11992">
    <property type="entry name" value="TgpA_N"/>
    <property type="match status" value="1"/>
</dbReference>
<dbReference type="InterPro" id="IPR052901">
    <property type="entry name" value="Bact_TGase-like"/>
</dbReference>
<dbReference type="SMART" id="SM00460">
    <property type="entry name" value="TGc"/>
    <property type="match status" value="1"/>
</dbReference>
<evidence type="ECO:0000313" key="4">
    <source>
        <dbReference type="EMBL" id="GAA4932598.1"/>
    </source>
</evidence>
<dbReference type="SUPFAM" id="SSF54001">
    <property type="entry name" value="Cysteine proteinases"/>
    <property type="match status" value="1"/>
</dbReference>
<dbReference type="RefSeq" id="WP_345555714.1">
    <property type="nucleotide sequence ID" value="NZ_BAABIK010000004.1"/>
</dbReference>
<dbReference type="PANTHER" id="PTHR42736:SF1">
    <property type="entry name" value="PROTEIN-GLUTAMINE GAMMA-GLUTAMYLTRANSFERASE"/>
    <property type="match status" value="1"/>
</dbReference>
<keyword evidence="2" id="KW-0472">Membrane</keyword>
<feature type="region of interest" description="Disordered" evidence="1">
    <location>
        <begin position="1"/>
        <end position="28"/>
    </location>
</feature>
<feature type="transmembrane region" description="Helical" evidence="2">
    <location>
        <begin position="31"/>
        <end position="51"/>
    </location>
</feature>
<dbReference type="PROSITE" id="PS51318">
    <property type="entry name" value="TAT"/>
    <property type="match status" value="1"/>
</dbReference>
<feature type="region of interest" description="Disordered" evidence="1">
    <location>
        <begin position="567"/>
        <end position="620"/>
    </location>
</feature>
<sequence>MVAVSDPPRRAAGPGAAPPPRSPRTPPGTRTLLAAAALVVAASAGGIAVAPGYAAPAAVYAVLPACALAAVAATLLLRGRLSGPAALLAGLPLPLAAVGVCAHLLPGEGAGVLGGAAEAVLHSGARILTSAAPTPLSVDTLALPMLATWLTGAAQALAHRSGRTGLALLPGLLLLVGAVVLNGPVAPPGFPAIGMLAAAAALLMAVSTPEEAPGAASEADRGPSPALTVRVEPGVHRSGSAALRRALVTGLATVLAAAATVVGGPVLLAGWDARPGDPRAALSPPVSPQAALNPLGYLAGWAAHPDKPLLTVSAPEPVDLRWVALGDFTGTTWLPEGGYRAAGRVLPEPVPPPPHARRVTAEITVDPNLPGTWVPVVGAPRRVDLPSLGYAPVSGTVVRMEGPLDESTYRTAGDVARWRPAELAEASTPAGEVFDRYRELPAGAPPILNDIVGSVAAEGSPYDRARALARYLRESHSFDPRTPGGHGYANVAAILAEPGRKGGGGTSEQFASAFAMLARAAGLPSRVAVGFGPGTDEGGGRYRVRTGDAVAWGEVYFDGIGWVPFAVTPGGEDSEDTGGAPESAPEPEEADAAQDGTDASADADPHDVAAPPSRSSGTWWRPAGAAAAGAFALVLAVPVLRLARTRRRLGGGTAEARVLGAWQELGDTLRMCRAAPPPGNTATDTAALARGLLPEGARARAQPDLDRLAAAVNSVSFGASAAGAGIDGAAADRVAGGARPHLRALRASRGRGRRLTWWLDPRPLFWRNR</sequence>
<feature type="transmembrane region" description="Helical" evidence="2">
    <location>
        <begin position="619"/>
        <end position="640"/>
    </location>
</feature>
<keyword evidence="2" id="KW-1133">Transmembrane helix</keyword>
<dbReference type="EMBL" id="BAABIK010000004">
    <property type="protein sequence ID" value="GAA4932598.1"/>
    <property type="molecule type" value="Genomic_DNA"/>
</dbReference>
<name>A0ABP9G937_9ACTN</name>
<evidence type="ECO:0000259" key="3">
    <source>
        <dbReference type="SMART" id="SM00460"/>
    </source>
</evidence>
<feature type="transmembrane region" description="Helical" evidence="2">
    <location>
        <begin position="141"/>
        <end position="158"/>
    </location>
</feature>